<dbReference type="RefSeq" id="WP_109606513.1">
    <property type="nucleotide sequence ID" value="NZ_QGGI01000029.1"/>
</dbReference>
<protein>
    <submittedName>
        <fullName evidence="2">Ribosomal protein L7Ae-like RNA K-turn-binding protein</fullName>
    </submittedName>
</protein>
<dbReference type="Proteomes" id="UP000245921">
    <property type="component" value="Unassembled WGS sequence"/>
</dbReference>
<feature type="domain" description="Ribosomal protein eL8/eL30/eS12/Gadd45" evidence="1">
    <location>
        <begin position="5"/>
        <end position="93"/>
    </location>
</feature>
<dbReference type="Pfam" id="PF01248">
    <property type="entry name" value="Ribosomal_L7Ae"/>
    <property type="match status" value="1"/>
</dbReference>
<comment type="caution">
    <text evidence="2">The sequence shown here is derived from an EMBL/GenBank/DDBJ whole genome shotgun (WGS) entry which is preliminary data.</text>
</comment>
<organism evidence="2 3">
    <name type="scientific">Oceanotoga teriensis</name>
    <dbReference type="NCBI Taxonomy" id="515440"/>
    <lineage>
        <taxon>Bacteria</taxon>
        <taxon>Thermotogati</taxon>
        <taxon>Thermotogota</taxon>
        <taxon>Thermotogae</taxon>
        <taxon>Petrotogales</taxon>
        <taxon>Petrotogaceae</taxon>
        <taxon>Oceanotoga</taxon>
    </lineage>
</organism>
<evidence type="ECO:0000313" key="3">
    <source>
        <dbReference type="Proteomes" id="UP000245921"/>
    </source>
</evidence>
<sequence length="107" mass="11724">MNEDKILTLIGFSSRANKFAFGKEGLRSYISKPRKHKLVVIASDASKNTLKDLMNKCSHYGIKYVLLESKNKLDLAKAVGKIEVSAVGIEDESIIKGIIDLVNGGDN</sequence>
<gene>
    <name evidence="2" type="ORF">C7380_1292</name>
</gene>
<evidence type="ECO:0000259" key="1">
    <source>
        <dbReference type="Pfam" id="PF01248"/>
    </source>
</evidence>
<dbReference type="SUPFAM" id="SSF55315">
    <property type="entry name" value="L30e-like"/>
    <property type="match status" value="1"/>
</dbReference>
<proteinExistence type="predicted"/>
<dbReference type="InterPro" id="IPR029064">
    <property type="entry name" value="Ribosomal_eL30-like_sf"/>
</dbReference>
<accession>A0AA45C4M5</accession>
<evidence type="ECO:0000313" key="2">
    <source>
        <dbReference type="EMBL" id="PWJ86804.1"/>
    </source>
</evidence>
<dbReference type="InterPro" id="IPR004038">
    <property type="entry name" value="Ribosomal_eL8/eL30/eS12/Gad45"/>
</dbReference>
<dbReference type="Gene3D" id="3.30.1330.30">
    <property type="match status" value="1"/>
</dbReference>
<dbReference type="EMBL" id="QGGI01000029">
    <property type="protein sequence ID" value="PWJ86804.1"/>
    <property type="molecule type" value="Genomic_DNA"/>
</dbReference>
<keyword evidence="2" id="KW-0687">Ribonucleoprotein</keyword>
<dbReference type="AlphaFoldDB" id="A0AA45C4M5"/>
<keyword evidence="3" id="KW-1185">Reference proteome</keyword>
<dbReference type="GO" id="GO:0005840">
    <property type="term" value="C:ribosome"/>
    <property type="evidence" value="ECO:0007669"/>
    <property type="project" value="UniProtKB-KW"/>
</dbReference>
<name>A0AA45C4M5_9BACT</name>
<reference evidence="2 3" key="1">
    <citation type="submission" date="2018-05" db="EMBL/GenBank/DDBJ databases">
        <title>Genomic Encyclopedia of Type Strains, Phase IV (KMG-IV): sequencing the most valuable type-strain genomes for metagenomic binning, comparative biology and taxonomic classification.</title>
        <authorList>
            <person name="Goeker M."/>
        </authorList>
    </citation>
    <scope>NUCLEOTIDE SEQUENCE [LARGE SCALE GENOMIC DNA]</scope>
    <source>
        <strain evidence="2 3">DSM 24906</strain>
    </source>
</reference>
<keyword evidence="2" id="KW-0689">Ribosomal protein</keyword>